<dbReference type="AlphaFoldDB" id="A0A821UC61"/>
<proteinExistence type="predicted"/>
<sequence>ATQTDNYMRTQIIAPVITRRQAKQQLDERTACRLTDQACYEQGHKRNVDGLVDKSCVSTQPNDSHAMLPFTIEQLKELQHQDE</sequence>
<dbReference type="EMBL" id="CAJOBR010062348">
    <property type="protein sequence ID" value="CAF5075214.1"/>
    <property type="molecule type" value="Genomic_DNA"/>
</dbReference>
<evidence type="ECO:0000313" key="3">
    <source>
        <dbReference type="Proteomes" id="UP000663873"/>
    </source>
</evidence>
<protein>
    <submittedName>
        <fullName evidence="1">Uncharacterized protein</fullName>
    </submittedName>
</protein>
<dbReference type="Proteomes" id="UP000663848">
    <property type="component" value="Unassembled WGS sequence"/>
</dbReference>
<name>A0A821UC61_9BILA</name>
<accession>A0A821UC61</accession>
<keyword evidence="3" id="KW-1185">Reference proteome</keyword>
<feature type="non-terminal residue" evidence="1">
    <location>
        <position position="83"/>
    </location>
</feature>
<organism evidence="1 3">
    <name type="scientific">Rotaria socialis</name>
    <dbReference type="NCBI Taxonomy" id="392032"/>
    <lineage>
        <taxon>Eukaryota</taxon>
        <taxon>Metazoa</taxon>
        <taxon>Spiralia</taxon>
        <taxon>Gnathifera</taxon>
        <taxon>Rotifera</taxon>
        <taxon>Eurotatoria</taxon>
        <taxon>Bdelloidea</taxon>
        <taxon>Philodinida</taxon>
        <taxon>Philodinidae</taxon>
        <taxon>Rotaria</taxon>
    </lineage>
</organism>
<dbReference type="EMBL" id="CAJOBP010072442">
    <property type="protein sequence ID" value="CAF4887539.1"/>
    <property type="molecule type" value="Genomic_DNA"/>
</dbReference>
<feature type="non-terminal residue" evidence="1">
    <location>
        <position position="1"/>
    </location>
</feature>
<evidence type="ECO:0000313" key="1">
    <source>
        <dbReference type="EMBL" id="CAF4887539.1"/>
    </source>
</evidence>
<dbReference type="Proteomes" id="UP000663873">
    <property type="component" value="Unassembled WGS sequence"/>
</dbReference>
<evidence type="ECO:0000313" key="2">
    <source>
        <dbReference type="EMBL" id="CAF5075214.1"/>
    </source>
</evidence>
<reference evidence="1" key="1">
    <citation type="submission" date="2021-02" db="EMBL/GenBank/DDBJ databases">
        <authorList>
            <person name="Nowell W R."/>
        </authorList>
    </citation>
    <scope>NUCLEOTIDE SEQUENCE</scope>
</reference>
<comment type="caution">
    <text evidence="1">The sequence shown here is derived from an EMBL/GenBank/DDBJ whole genome shotgun (WGS) entry which is preliminary data.</text>
</comment>
<gene>
    <name evidence="2" type="ORF">QYT958_LOCUS43543</name>
    <name evidence="1" type="ORF">UJA718_LOCUS44972</name>
</gene>